<accession>A0ABQ3PQT9</accession>
<proteinExistence type="predicted"/>
<evidence type="ECO:0000256" key="1">
    <source>
        <dbReference type="SAM" id="MobiDB-lite"/>
    </source>
</evidence>
<name>A0ABQ3PQT9_9ACTN</name>
<evidence type="ECO:0000313" key="2">
    <source>
        <dbReference type="EMBL" id="GHI27386.1"/>
    </source>
</evidence>
<evidence type="ECO:0000313" key="3">
    <source>
        <dbReference type="Proteomes" id="UP001052739"/>
    </source>
</evidence>
<sequence>MQAEGVDEYDDGEALRHEADGHRPVRELLIDDGEGLAHRLGVRGSRRDVDDRGSRSRSSSRAPKEKPPPMRRVLSPRPARAVPSPAAAKRGAAGTGAATSVLLAASPLLDGVTGRYCEGNQEARIVRGDEEGRVGGVAAHALDPETADRLWE</sequence>
<organism evidence="2 3">
    <name type="scientific">Streptomyces hydrogenans</name>
    <dbReference type="NCBI Taxonomy" id="1873719"/>
    <lineage>
        <taxon>Bacteria</taxon>
        <taxon>Bacillati</taxon>
        <taxon>Actinomycetota</taxon>
        <taxon>Actinomycetes</taxon>
        <taxon>Kitasatosporales</taxon>
        <taxon>Streptomycetaceae</taxon>
        <taxon>Streptomyces</taxon>
    </lineage>
</organism>
<comment type="caution">
    <text evidence="2">The sequence shown here is derived from an EMBL/GenBank/DDBJ whole genome shotgun (WGS) entry which is preliminary data.</text>
</comment>
<feature type="region of interest" description="Disordered" evidence="1">
    <location>
        <begin position="1"/>
        <end position="24"/>
    </location>
</feature>
<dbReference type="EMBL" id="BNDW01000117">
    <property type="protein sequence ID" value="GHI27386.1"/>
    <property type="molecule type" value="Genomic_DNA"/>
</dbReference>
<gene>
    <name evidence="2" type="ORF">Shyd_87570</name>
</gene>
<feature type="region of interest" description="Disordered" evidence="1">
    <location>
        <begin position="39"/>
        <end position="96"/>
    </location>
</feature>
<dbReference type="Proteomes" id="UP001052739">
    <property type="component" value="Unassembled WGS sequence"/>
</dbReference>
<feature type="compositionally biased region" description="Basic and acidic residues" evidence="1">
    <location>
        <begin position="13"/>
        <end position="24"/>
    </location>
</feature>
<feature type="compositionally biased region" description="Basic and acidic residues" evidence="1">
    <location>
        <begin position="45"/>
        <end position="54"/>
    </location>
</feature>
<protein>
    <submittedName>
        <fullName evidence="2">Uncharacterized protein</fullName>
    </submittedName>
</protein>
<feature type="compositionally biased region" description="Acidic residues" evidence="1">
    <location>
        <begin position="1"/>
        <end position="12"/>
    </location>
</feature>
<keyword evidence="3" id="KW-1185">Reference proteome</keyword>
<feature type="compositionally biased region" description="Low complexity" evidence="1">
    <location>
        <begin position="75"/>
        <end position="96"/>
    </location>
</feature>
<reference evidence="2" key="1">
    <citation type="submission" date="2024-05" db="EMBL/GenBank/DDBJ databases">
        <title>Whole genome shotgun sequence of Streptomyces hydrogenans NBRC 13475.</title>
        <authorList>
            <person name="Komaki H."/>
            <person name="Tamura T."/>
        </authorList>
    </citation>
    <scope>NUCLEOTIDE SEQUENCE</scope>
    <source>
        <strain evidence="2">NBRC 13475</strain>
    </source>
</reference>